<dbReference type="Gene3D" id="1.10.287.130">
    <property type="match status" value="1"/>
</dbReference>
<dbReference type="SMART" id="SM00388">
    <property type="entry name" value="HisKA"/>
    <property type="match status" value="1"/>
</dbReference>
<dbReference type="EMBL" id="BLVP01000010">
    <property type="protein sequence ID" value="GFM37833.1"/>
    <property type="molecule type" value="Genomic_DNA"/>
</dbReference>
<accession>A0A7J0BVX3</accession>
<dbReference type="InterPro" id="IPR005467">
    <property type="entry name" value="His_kinase_dom"/>
</dbReference>
<keyword evidence="5" id="KW-0547">Nucleotide-binding</keyword>
<evidence type="ECO:0000256" key="9">
    <source>
        <dbReference type="SAM" id="MobiDB-lite"/>
    </source>
</evidence>
<evidence type="ECO:0000259" key="10">
    <source>
        <dbReference type="PROSITE" id="PS50109"/>
    </source>
</evidence>
<dbReference type="CDD" id="cd00082">
    <property type="entry name" value="HisKA"/>
    <property type="match status" value="1"/>
</dbReference>
<feature type="domain" description="PAC" evidence="11">
    <location>
        <begin position="390"/>
        <end position="454"/>
    </location>
</feature>
<dbReference type="Pfam" id="PF13188">
    <property type="entry name" value="PAS_8"/>
    <property type="match status" value="2"/>
</dbReference>
<feature type="compositionally biased region" description="Low complexity" evidence="9">
    <location>
        <begin position="334"/>
        <end position="363"/>
    </location>
</feature>
<dbReference type="Proteomes" id="UP000503820">
    <property type="component" value="Unassembled WGS sequence"/>
</dbReference>
<dbReference type="Gene3D" id="3.30.450.20">
    <property type="entry name" value="PAS domain"/>
    <property type="match status" value="3"/>
</dbReference>
<dbReference type="Pfam" id="PF02518">
    <property type="entry name" value="HATPase_c"/>
    <property type="match status" value="1"/>
</dbReference>
<dbReference type="SUPFAM" id="SSF55785">
    <property type="entry name" value="PYP-like sensor domain (PAS domain)"/>
    <property type="match status" value="2"/>
</dbReference>
<evidence type="ECO:0000313" key="13">
    <source>
        <dbReference type="Proteomes" id="UP000503820"/>
    </source>
</evidence>
<dbReference type="Pfam" id="PF00512">
    <property type="entry name" value="HisKA"/>
    <property type="match status" value="1"/>
</dbReference>
<evidence type="ECO:0000256" key="3">
    <source>
        <dbReference type="ARBA" id="ARBA00022553"/>
    </source>
</evidence>
<reference evidence="12 13" key="1">
    <citation type="submission" date="2020-05" db="EMBL/GenBank/DDBJ databases">
        <title>Draft genome sequence of Desulfovibrio psychrotolerans JS1T.</title>
        <authorList>
            <person name="Ueno A."/>
            <person name="Tamazawa S."/>
            <person name="Tamamura S."/>
            <person name="Murakami T."/>
            <person name="Kiyama T."/>
            <person name="Inomata H."/>
            <person name="Amano Y."/>
            <person name="Miyakawa K."/>
            <person name="Tamaki H."/>
            <person name="Naganuma T."/>
            <person name="Kaneko K."/>
        </authorList>
    </citation>
    <scope>NUCLEOTIDE SEQUENCE [LARGE SCALE GENOMIC DNA]</scope>
    <source>
        <strain evidence="12 13">JS1</strain>
    </source>
</reference>
<gene>
    <name evidence="12" type="ORF">DSM19430T_25170</name>
</gene>
<keyword evidence="8" id="KW-0902">Two-component regulatory system</keyword>
<feature type="region of interest" description="Disordered" evidence="9">
    <location>
        <begin position="329"/>
        <end position="370"/>
    </location>
</feature>
<organism evidence="12 13">
    <name type="scientific">Desulfovibrio psychrotolerans</name>
    <dbReference type="NCBI Taxonomy" id="415242"/>
    <lineage>
        <taxon>Bacteria</taxon>
        <taxon>Pseudomonadati</taxon>
        <taxon>Thermodesulfobacteriota</taxon>
        <taxon>Desulfovibrionia</taxon>
        <taxon>Desulfovibrionales</taxon>
        <taxon>Desulfovibrionaceae</taxon>
        <taxon>Desulfovibrio</taxon>
    </lineage>
</organism>
<evidence type="ECO:0000313" key="12">
    <source>
        <dbReference type="EMBL" id="GFM37833.1"/>
    </source>
</evidence>
<evidence type="ECO:0000256" key="5">
    <source>
        <dbReference type="ARBA" id="ARBA00022741"/>
    </source>
</evidence>
<evidence type="ECO:0000256" key="4">
    <source>
        <dbReference type="ARBA" id="ARBA00022679"/>
    </source>
</evidence>
<evidence type="ECO:0000259" key="11">
    <source>
        <dbReference type="PROSITE" id="PS50113"/>
    </source>
</evidence>
<dbReference type="AlphaFoldDB" id="A0A7J0BVX3"/>
<keyword evidence="4" id="KW-0808">Transferase</keyword>
<dbReference type="SMART" id="SM00387">
    <property type="entry name" value="HATPase_c"/>
    <property type="match status" value="1"/>
</dbReference>
<dbReference type="PANTHER" id="PTHR43065">
    <property type="entry name" value="SENSOR HISTIDINE KINASE"/>
    <property type="match status" value="1"/>
</dbReference>
<keyword evidence="3" id="KW-0597">Phosphoprotein</keyword>
<evidence type="ECO:0000256" key="1">
    <source>
        <dbReference type="ARBA" id="ARBA00000085"/>
    </source>
</evidence>
<dbReference type="PROSITE" id="PS50113">
    <property type="entry name" value="PAC"/>
    <property type="match status" value="1"/>
</dbReference>
<dbReference type="SUPFAM" id="SSF55874">
    <property type="entry name" value="ATPase domain of HSP90 chaperone/DNA topoisomerase II/histidine kinase"/>
    <property type="match status" value="1"/>
</dbReference>
<name>A0A7J0BVX3_9BACT</name>
<evidence type="ECO:0000256" key="2">
    <source>
        <dbReference type="ARBA" id="ARBA00012438"/>
    </source>
</evidence>
<dbReference type="GO" id="GO:0005524">
    <property type="term" value="F:ATP binding"/>
    <property type="evidence" value="ECO:0007669"/>
    <property type="project" value="UniProtKB-KW"/>
</dbReference>
<comment type="caution">
    <text evidence="12">The sequence shown here is derived from an EMBL/GenBank/DDBJ whole genome shotgun (WGS) entry which is preliminary data.</text>
</comment>
<dbReference type="InterPro" id="IPR003661">
    <property type="entry name" value="HisK_dim/P_dom"/>
</dbReference>
<dbReference type="SUPFAM" id="SSF47384">
    <property type="entry name" value="Homodimeric domain of signal transducing histidine kinase"/>
    <property type="match status" value="1"/>
</dbReference>
<keyword evidence="13" id="KW-1185">Reference proteome</keyword>
<dbReference type="RefSeq" id="WP_243451378.1">
    <property type="nucleotide sequence ID" value="NZ_BLVP01000010.1"/>
</dbReference>
<proteinExistence type="predicted"/>
<dbReference type="InterPro" id="IPR000700">
    <property type="entry name" value="PAS-assoc_C"/>
</dbReference>
<evidence type="ECO:0000256" key="7">
    <source>
        <dbReference type="ARBA" id="ARBA00022840"/>
    </source>
</evidence>
<keyword evidence="7" id="KW-0067">ATP-binding</keyword>
<dbReference type="InterPro" id="IPR000014">
    <property type="entry name" value="PAS"/>
</dbReference>
<dbReference type="SMART" id="SM00091">
    <property type="entry name" value="PAS"/>
    <property type="match status" value="2"/>
</dbReference>
<dbReference type="PRINTS" id="PR00344">
    <property type="entry name" value="BCTRLSENSOR"/>
</dbReference>
<keyword evidence="6 12" id="KW-0418">Kinase</keyword>
<comment type="catalytic activity">
    <reaction evidence="1">
        <text>ATP + protein L-histidine = ADP + protein N-phospho-L-histidine.</text>
        <dbReference type="EC" id="2.7.13.3"/>
    </reaction>
</comment>
<evidence type="ECO:0000256" key="8">
    <source>
        <dbReference type="ARBA" id="ARBA00023012"/>
    </source>
</evidence>
<feature type="domain" description="Histidine kinase" evidence="10">
    <location>
        <begin position="467"/>
        <end position="689"/>
    </location>
</feature>
<protein>
    <recommendedName>
        <fullName evidence="2">histidine kinase</fullName>
        <ecNumber evidence="2">2.7.13.3</ecNumber>
    </recommendedName>
</protein>
<dbReference type="PROSITE" id="PS50109">
    <property type="entry name" value="HIS_KIN"/>
    <property type="match status" value="1"/>
</dbReference>
<dbReference type="InterPro" id="IPR036890">
    <property type="entry name" value="HATPase_C_sf"/>
</dbReference>
<dbReference type="PANTHER" id="PTHR43065:SF46">
    <property type="entry name" value="C4-DICARBOXYLATE TRANSPORT SENSOR PROTEIN DCTB"/>
    <property type="match status" value="1"/>
</dbReference>
<dbReference type="InterPro" id="IPR003594">
    <property type="entry name" value="HATPase_dom"/>
</dbReference>
<evidence type="ECO:0000256" key="6">
    <source>
        <dbReference type="ARBA" id="ARBA00022777"/>
    </source>
</evidence>
<dbReference type="InterPro" id="IPR035965">
    <property type="entry name" value="PAS-like_dom_sf"/>
</dbReference>
<dbReference type="Gene3D" id="3.30.565.10">
    <property type="entry name" value="Histidine kinase-like ATPase, C-terminal domain"/>
    <property type="match status" value="1"/>
</dbReference>
<dbReference type="EC" id="2.7.13.3" evidence="2"/>
<dbReference type="GO" id="GO:0000155">
    <property type="term" value="F:phosphorelay sensor kinase activity"/>
    <property type="evidence" value="ECO:0007669"/>
    <property type="project" value="InterPro"/>
</dbReference>
<dbReference type="InterPro" id="IPR004358">
    <property type="entry name" value="Sig_transdc_His_kin-like_C"/>
</dbReference>
<dbReference type="InterPro" id="IPR036097">
    <property type="entry name" value="HisK_dim/P_sf"/>
</dbReference>
<sequence>MHSTPRAAHGLFAGPPPAPVLWFLRQISDSASGGNALDLTYAAGALTPLLDYPRRELLQRLTEALSSPQSLAVLEEQMRLQQRGVFTPYTLRLPSAKGLPVDIQVCPRTILLPDGTEAITATLAPAPAGLEEQRTMQAERARLLSLLDRLPAYVALIAPDHSIRYANQTFRELFGPPGNRPCYAAIREESTPCADCPPFDAFDTGSLSICEWTSPASGRSFRIYTYPFTDVDRTPLVLKLGMDITQSKQVQEALALSEERYRSITDNLAVGIAVIDANMRITAANPLFSRWFSPAPSSLKGGTQDDAARREAETLETLLRIVPKECASVPADNISPSGNIPPSGSTTPSGTTTPSGSITPFGTAEGTPENGNTPADLILRTFADGQVHEQEFSCRLHTAHCAGSVTSHNTTNNADHAFRITACPIRGTAGDVPSVIVLLEDITERKRVAERLNRVRQLEAMGTLAAGIAHEINQPLSALRLYASGLEMLMEQQRTIAPETLLSRLGWILREADNIHEIIAHMRSLVMQQDAPPTGSACLNKAVERALSLVGAQLTAHGIRVDLCLTPFLPEALANPVQLEQVVINLVVNAMHALDTVEASGQDKWIRITTGQTQDDALRLEVRDNGPGLQGLESRVFDPFFTTKEAGGGMGLGLSIVHTFVEAWLGEIAIVPPPEGTGAVFVVRLHAAGHAAQIPAPGATPNVP</sequence>